<evidence type="ECO:0000256" key="1">
    <source>
        <dbReference type="ARBA" id="ARBA00004123"/>
    </source>
</evidence>
<dbReference type="Proteomes" id="UP000187609">
    <property type="component" value="Unassembled WGS sequence"/>
</dbReference>
<evidence type="ECO:0000256" key="5">
    <source>
        <dbReference type="ARBA" id="ARBA00023015"/>
    </source>
</evidence>
<keyword evidence="8" id="KW-0539">Nucleus</keyword>
<protein>
    <submittedName>
        <fullName evidence="13">Squamosa promoter-binding-like protein 3</fullName>
    </submittedName>
</protein>
<evidence type="ECO:0000256" key="8">
    <source>
        <dbReference type="ARBA" id="ARBA00023242"/>
    </source>
</evidence>
<evidence type="ECO:0000256" key="6">
    <source>
        <dbReference type="ARBA" id="ARBA00023125"/>
    </source>
</evidence>
<gene>
    <name evidence="13" type="primary">SPL3_0</name>
    <name evidence="13" type="ORF">A4A49_00973</name>
</gene>
<evidence type="ECO:0000313" key="13">
    <source>
        <dbReference type="EMBL" id="OIT03487.1"/>
    </source>
</evidence>
<dbReference type="InterPro" id="IPR036893">
    <property type="entry name" value="SBP_sf"/>
</dbReference>
<dbReference type="PROSITE" id="PS51141">
    <property type="entry name" value="ZF_SBP"/>
    <property type="match status" value="1"/>
</dbReference>
<feature type="compositionally biased region" description="Polar residues" evidence="11">
    <location>
        <begin position="225"/>
        <end position="234"/>
    </location>
</feature>
<dbReference type="STRING" id="49451.A0A1J6J0Q6"/>
<dbReference type="GO" id="GO:0008270">
    <property type="term" value="F:zinc ion binding"/>
    <property type="evidence" value="ECO:0007669"/>
    <property type="project" value="UniProtKB-KW"/>
</dbReference>
<reference evidence="13" key="1">
    <citation type="submission" date="2016-11" db="EMBL/GenBank/DDBJ databases">
        <title>The genome of Nicotiana attenuata.</title>
        <authorList>
            <person name="Xu S."/>
            <person name="Brockmoeller T."/>
            <person name="Gaquerel E."/>
            <person name="Navarro A."/>
            <person name="Kuhl H."/>
            <person name="Gase K."/>
            <person name="Ling Z."/>
            <person name="Zhou W."/>
            <person name="Kreitzer C."/>
            <person name="Stanke M."/>
            <person name="Tang H."/>
            <person name="Lyons E."/>
            <person name="Pandey P."/>
            <person name="Pandey S.P."/>
            <person name="Timmermann B."/>
            <person name="Baldwin I.T."/>
        </authorList>
    </citation>
    <scope>NUCLEOTIDE SEQUENCE [LARGE SCALE GENOMIC DNA]</scope>
    <source>
        <strain evidence="13">UT</strain>
    </source>
</reference>
<evidence type="ECO:0000256" key="11">
    <source>
        <dbReference type="SAM" id="MobiDB-lite"/>
    </source>
</evidence>
<dbReference type="PANTHER" id="PTHR31251">
    <property type="entry name" value="SQUAMOSA PROMOTER-BINDING-LIKE PROTEIN 4"/>
    <property type="match status" value="1"/>
</dbReference>
<comment type="function">
    <text evidence="9">Probable transcriptional factor. Binds to the promoter of the SQUAMOSA gene.</text>
</comment>
<dbReference type="GO" id="GO:0003677">
    <property type="term" value="F:DNA binding"/>
    <property type="evidence" value="ECO:0007669"/>
    <property type="project" value="UniProtKB-KW"/>
</dbReference>
<dbReference type="PANTHER" id="PTHR31251:SF159">
    <property type="entry name" value="SQUAMOSA PROMOTER-BINDING-LIKE PROTEIN 3"/>
    <property type="match status" value="1"/>
</dbReference>
<accession>A0A1J6J0Q6</accession>
<name>A0A1J6J0Q6_NICAT</name>
<keyword evidence="2" id="KW-0479">Metal-binding</keyword>
<feature type="compositionally biased region" description="Basic and acidic residues" evidence="11">
    <location>
        <begin position="207"/>
        <end position="217"/>
    </location>
</feature>
<dbReference type="InterPro" id="IPR044817">
    <property type="entry name" value="SBP-like"/>
</dbReference>
<feature type="compositionally biased region" description="Low complexity" evidence="11">
    <location>
        <begin position="238"/>
        <end position="258"/>
    </location>
</feature>
<evidence type="ECO:0000256" key="10">
    <source>
        <dbReference type="PROSITE-ProRule" id="PRU00470"/>
    </source>
</evidence>
<keyword evidence="14" id="KW-1185">Reference proteome</keyword>
<dbReference type="InterPro" id="IPR004333">
    <property type="entry name" value="SBP_dom"/>
</dbReference>
<organism evidence="13 14">
    <name type="scientific">Nicotiana attenuata</name>
    <name type="common">Coyote tobacco</name>
    <dbReference type="NCBI Taxonomy" id="49451"/>
    <lineage>
        <taxon>Eukaryota</taxon>
        <taxon>Viridiplantae</taxon>
        <taxon>Streptophyta</taxon>
        <taxon>Embryophyta</taxon>
        <taxon>Tracheophyta</taxon>
        <taxon>Spermatophyta</taxon>
        <taxon>Magnoliopsida</taxon>
        <taxon>eudicotyledons</taxon>
        <taxon>Gunneridae</taxon>
        <taxon>Pentapetalae</taxon>
        <taxon>asterids</taxon>
        <taxon>lamiids</taxon>
        <taxon>Solanales</taxon>
        <taxon>Solanaceae</taxon>
        <taxon>Nicotianoideae</taxon>
        <taxon>Nicotianeae</taxon>
        <taxon>Nicotiana</taxon>
    </lineage>
</organism>
<dbReference type="EMBL" id="MJEQ01037187">
    <property type="protein sequence ID" value="OIT03487.1"/>
    <property type="molecule type" value="Genomic_DNA"/>
</dbReference>
<dbReference type="SMR" id="A0A1J6J0Q6"/>
<dbReference type="GO" id="GO:0005634">
    <property type="term" value="C:nucleus"/>
    <property type="evidence" value="ECO:0007669"/>
    <property type="project" value="UniProtKB-SubCell"/>
</dbReference>
<evidence type="ECO:0000256" key="4">
    <source>
        <dbReference type="ARBA" id="ARBA00022833"/>
    </source>
</evidence>
<dbReference type="AlphaFoldDB" id="A0A1J6J0Q6"/>
<evidence type="ECO:0000256" key="7">
    <source>
        <dbReference type="ARBA" id="ARBA00023163"/>
    </source>
</evidence>
<sequence length="354" mass="39448">MDWNLKSHQLEWGWDNNISICSCSGLEFCRHAETFINEKEVNKAENIKHIYSLDGVSSYSLDHGSSVKSSAEESNYGIVGSVPGFVSVERKEKYSTSGTCTRPGGSSIGLNLYPANNETVTSNCPVLPLSSTTAKRCRGSYHLMQNPYCQVEGCNLDLTSAKEYHRRHRICEAHSKSRMVIVAGMERRFCQQCSRFHELSEFDDNKRSCRRKLSDHNARRRRSQPEANHSSSTDRQSRTSGSLCGSSSSTSNSMGKSSFRPKNIQGLNTSTSDYKLDVASNLPRRAHSLLSRNSFGLDDPTHTSMEQLIMPASVGESQPFVPSVTPNWQQVSSEHFPADHQVPFYSPHCFNGSA</sequence>
<dbReference type="SUPFAM" id="SSF103612">
    <property type="entry name" value="SBT domain"/>
    <property type="match status" value="1"/>
</dbReference>
<keyword evidence="6" id="KW-0238">DNA-binding</keyword>
<evidence type="ECO:0000313" key="14">
    <source>
        <dbReference type="Proteomes" id="UP000187609"/>
    </source>
</evidence>
<dbReference type="Gene3D" id="4.10.1100.10">
    <property type="entry name" value="Transcription factor, SBP-box domain"/>
    <property type="match status" value="1"/>
</dbReference>
<keyword evidence="7" id="KW-0804">Transcription</keyword>
<evidence type="ECO:0000256" key="3">
    <source>
        <dbReference type="ARBA" id="ARBA00022771"/>
    </source>
</evidence>
<dbReference type="FunFam" id="4.10.1100.10:FF:000001">
    <property type="entry name" value="Squamosa promoter-binding-like protein 14"/>
    <property type="match status" value="1"/>
</dbReference>
<keyword evidence="3 10" id="KW-0863">Zinc-finger</keyword>
<comment type="caution">
    <text evidence="13">The sequence shown here is derived from an EMBL/GenBank/DDBJ whole genome shotgun (WGS) entry which is preliminary data.</text>
</comment>
<dbReference type="Pfam" id="PF03110">
    <property type="entry name" value="SBP"/>
    <property type="match status" value="1"/>
</dbReference>
<evidence type="ECO:0000256" key="2">
    <source>
        <dbReference type="ARBA" id="ARBA00022723"/>
    </source>
</evidence>
<dbReference type="OMA" id="RICEAHS"/>
<dbReference type="Gramene" id="OIT03487">
    <property type="protein sequence ID" value="OIT03487"/>
    <property type="gene ID" value="A4A49_00973"/>
</dbReference>
<keyword evidence="4" id="KW-0862">Zinc</keyword>
<keyword evidence="5" id="KW-0805">Transcription regulation</keyword>
<feature type="domain" description="SBP-type" evidence="12">
    <location>
        <begin position="146"/>
        <end position="223"/>
    </location>
</feature>
<proteinExistence type="predicted"/>
<evidence type="ECO:0000256" key="9">
    <source>
        <dbReference type="ARBA" id="ARBA00056472"/>
    </source>
</evidence>
<comment type="subcellular location">
    <subcellularLocation>
        <location evidence="1">Nucleus</location>
    </subcellularLocation>
</comment>
<feature type="region of interest" description="Disordered" evidence="11">
    <location>
        <begin position="207"/>
        <end position="267"/>
    </location>
</feature>
<evidence type="ECO:0000259" key="12">
    <source>
        <dbReference type="PROSITE" id="PS51141"/>
    </source>
</evidence>